<dbReference type="AlphaFoldDB" id="A0AAF3J6Y7"/>
<name>A0AAF3J6Y7_9BILA</name>
<dbReference type="Proteomes" id="UP000887575">
    <property type="component" value="Unassembled WGS sequence"/>
</dbReference>
<dbReference type="PANTHER" id="PTHR15131:SF3">
    <property type="entry name" value="SNRNA-ACTIVATING PROTEIN COMPLEX SUBUNIT 1"/>
    <property type="match status" value="1"/>
</dbReference>
<dbReference type="GO" id="GO:0043565">
    <property type="term" value="F:sequence-specific DNA binding"/>
    <property type="evidence" value="ECO:0007669"/>
    <property type="project" value="TreeGrafter"/>
</dbReference>
<organism evidence="1 2">
    <name type="scientific">Mesorhabditis belari</name>
    <dbReference type="NCBI Taxonomy" id="2138241"/>
    <lineage>
        <taxon>Eukaryota</taxon>
        <taxon>Metazoa</taxon>
        <taxon>Ecdysozoa</taxon>
        <taxon>Nematoda</taxon>
        <taxon>Chromadorea</taxon>
        <taxon>Rhabditida</taxon>
        <taxon>Rhabditina</taxon>
        <taxon>Rhabditomorpha</taxon>
        <taxon>Rhabditoidea</taxon>
        <taxon>Rhabditidae</taxon>
        <taxon>Mesorhabditinae</taxon>
        <taxon>Mesorhabditis</taxon>
    </lineage>
</organism>
<proteinExistence type="predicted"/>
<dbReference type="GO" id="GO:0042796">
    <property type="term" value="P:snRNA transcription by RNA polymerase III"/>
    <property type="evidence" value="ECO:0007669"/>
    <property type="project" value="TreeGrafter"/>
</dbReference>
<dbReference type="Pfam" id="PF09808">
    <property type="entry name" value="SNAPC1"/>
    <property type="match status" value="1"/>
</dbReference>
<evidence type="ECO:0000313" key="1">
    <source>
        <dbReference type="Proteomes" id="UP000887575"/>
    </source>
</evidence>
<protein>
    <submittedName>
        <fullName evidence="2">Uncharacterized protein</fullName>
    </submittedName>
</protein>
<dbReference type="GO" id="GO:0042795">
    <property type="term" value="P:snRNA transcription by RNA polymerase II"/>
    <property type="evidence" value="ECO:0007669"/>
    <property type="project" value="TreeGrafter"/>
</dbReference>
<dbReference type="WBParaSite" id="MBELARI_LOCUS20071">
    <property type="protein sequence ID" value="MBELARI_LOCUS20071"/>
    <property type="gene ID" value="MBELARI_LOCUS20071"/>
</dbReference>
<sequence>MGRGKGSSVLPITTNVRADIEMLKKMFERTKRTRFDDFFAEFEALEFHKVYANHPKPEVLIEFTENLYQIALSYTNLDYTHLNAQKRREPMERPVGDRIFGCYLLFALFHAQPPKCKVPIHVTNQRLKQMRTLGEACLQKGNPDVQYSIEELKKIDAFKLIPYDKIKWDPETVTDFEHEYERLDDPDHYAVNPFENLAQIVEGESYKEVIKMLEDSSLGERFRNYLLAMKFLAETTLFSTDATSNAFDDTLLIKKCVAKRASKKRQRQK</sequence>
<evidence type="ECO:0000313" key="2">
    <source>
        <dbReference type="WBParaSite" id="MBELARI_LOCUS20071"/>
    </source>
</evidence>
<dbReference type="GO" id="GO:0019185">
    <property type="term" value="C:snRNA-activating protein complex"/>
    <property type="evidence" value="ECO:0007669"/>
    <property type="project" value="TreeGrafter"/>
</dbReference>
<dbReference type="PANTHER" id="PTHR15131">
    <property type="entry name" value="SMALL NUCLEAR RNA ACTIVATING COMPLEX, POLYPEPTIDE 1"/>
    <property type="match status" value="1"/>
</dbReference>
<reference evidence="2" key="1">
    <citation type="submission" date="2024-02" db="UniProtKB">
        <authorList>
            <consortium name="WormBaseParasite"/>
        </authorList>
    </citation>
    <scope>IDENTIFICATION</scope>
</reference>
<keyword evidence="1" id="KW-1185">Reference proteome</keyword>
<accession>A0AAF3J6Y7</accession>
<dbReference type="InterPro" id="IPR019188">
    <property type="entry name" value="SNAPC1"/>
</dbReference>